<dbReference type="SMART" id="SM00257">
    <property type="entry name" value="LysM"/>
    <property type="match status" value="1"/>
</dbReference>
<evidence type="ECO:0000259" key="1">
    <source>
        <dbReference type="PROSITE" id="PS51782"/>
    </source>
</evidence>
<keyword evidence="3" id="KW-1185">Reference proteome</keyword>
<dbReference type="AlphaFoldDB" id="A0A369B3Q6"/>
<organism evidence="2 3">
    <name type="scientific">Anaerobacterium chartisolvens</name>
    <dbReference type="NCBI Taxonomy" id="1297424"/>
    <lineage>
        <taxon>Bacteria</taxon>
        <taxon>Bacillati</taxon>
        <taxon>Bacillota</taxon>
        <taxon>Clostridia</taxon>
        <taxon>Eubacteriales</taxon>
        <taxon>Oscillospiraceae</taxon>
        <taxon>Anaerobacterium</taxon>
    </lineage>
</organism>
<name>A0A369B3Q6_9FIRM</name>
<dbReference type="Proteomes" id="UP000253034">
    <property type="component" value="Unassembled WGS sequence"/>
</dbReference>
<dbReference type="OrthoDB" id="9779340at2"/>
<dbReference type="InterPro" id="IPR036779">
    <property type="entry name" value="LysM_dom_sf"/>
</dbReference>
<dbReference type="Gene3D" id="3.10.350.10">
    <property type="entry name" value="LysM domain"/>
    <property type="match status" value="1"/>
</dbReference>
<protein>
    <submittedName>
        <fullName evidence="2">LysM repeat protein</fullName>
    </submittedName>
</protein>
<accession>A0A369B3Q6</accession>
<dbReference type="InterPro" id="IPR018392">
    <property type="entry name" value="LysM"/>
</dbReference>
<comment type="caution">
    <text evidence="2">The sequence shown here is derived from an EMBL/GenBank/DDBJ whole genome shotgun (WGS) entry which is preliminary data.</text>
</comment>
<dbReference type="PROSITE" id="PS51782">
    <property type="entry name" value="LYSM"/>
    <property type="match status" value="1"/>
</dbReference>
<dbReference type="CDD" id="cd00118">
    <property type="entry name" value="LysM"/>
    <property type="match status" value="1"/>
</dbReference>
<dbReference type="InterPro" id="IPR024300">
    <property type="entry name" value="SipL_SPOCS_dom"/>
</dbReference>
<evidence type="ECO:0000313" key="3">
    <source>
        <dbReference type="Proteomes" id="UP000253034"/>
    </source>
</evidence>
<gene>
    <name evidence="2" type="ORF">DFR58_11263</name>
</gene>
<proteinExistence type="predicted"/>
<sequence length="522" mass="59016">MSLELIREEVKVSRLIGSNSTQTVIENDIIVPDIKPDIVKIILLDGDVYIGDTDVMQDKILVNGTIQYKILYISDNEEENIKSINSSSNFSCGLDIDNARPGMKGRVKCEIEHMDFDILNGRKLNVKAVVKVEGKAQEETEYSVINNLRAEEDVQILKESIRINCFLGDNTEEYSMRESLEVPSDKPAMLEILRNDIKIAGKEYKATDGKIIAKGELNISTLYVGDDESRSIYFMEHQMPFTQFVDLPEINEDCECRVEYDINDTLFDMEEDSDGELRVLNAEIGLKIFAEGYGKKNIEVVEDAYSRYFKIGMEKELIKSEETFSENKSQIILKDTMQTEDEDCEIAEIFNVVSKPVISELIISDEKVVIEGSVNNTILYLAENNPQAVFACTKEVPFKHSVDIRGIKPEMQCEAEAVIDNCSHSSVSPKEVELRVVIGMNIRVINQIQLSVISKANDFPMDDRGADTQPSVVIYFTKPGDTLWKIAKKYCTTVDDIERVNNMADYEAVIPGQQILIPRKIS</sequence>
<reference evidence="2 3" key="1">
    <citation type="submission" date="2018-07" db="EMBL/GenBank/DDBJ databases">
        <title>Genomic Encyclopedia of Type Strains, Phase IV (KMG-IV): sequencing the most valuable type-strain genomes for metagenomic binning, comparative biology and taxonomic classification.</title>
        <authorList>
            <person name="Goeker M."/>
        </authorList>
    </citation>
    <scope>NUCLEOTIDE SEQUENCE [LARGE SCALE GENOMIC DNA]</scope>
    <source>
        <strain evidence="2 3">DSM 27016</strain>
    </source>
</reference>
<dbReference type="EMBL" id="QPJT01000012">
    <property type="protein sequence ID" value="RCX16081.1"/>
    <property type="molecule type" value="Genomic_DNA"/>
</dbReference>
<feature type="domain" description="LysM" evidence="1">
    <location>
        <begin position="473"/>
        <end position="517"/>
    </location>
</feature>
<dbReference type="SUPFAM" id="SSF54106">
    <property type="entry name" value="LysM domain"/>
    <property type="match status" value="1"/>
</dbReference>
<dbReference type="RefSeq" id="WP_114298006.1">
    <property type="nucleotide sequence ID" value="NZ_QPJT01000012.1"/>
</dbReference>
<dbReference type="Pfam" id="PF12673">
    <property type="entry name" value="SipL"/>
    <property type="match status" value="3"/>
</dbReference>
<dbReference type="Pfam" id="PF01476">
    <property type="entry name" value="LysM"/>
    <property type="match status" value="1"/>
</dbReference>
<evidence type="ECO:0000313" key="2">
    <source>
        <dbReference type="EMBL" id="RCX16081.1"/>
    </source>
</evidence>